<evidence type="ECO:0000313" key="4">
    <source>
        <dbReference type="Proteomes" id="UP001609376"/>
    </source>
</evidence>
<feature type="signal peptide" evidence="2">
    <location>
        <begin position="1"/>
        <end position="25"/>
    </location>
</feature>
<keyword evidence="2" id="KW-0732">Signal</keyword>
<name>A0ABW7LR14_9RHOB</name>
<feature type="compositionally biased region" description="Low complexity" evidence="1">
    <location>
        <begin position="54"/>
        <end position="63"/>
    </location>
</feature>
<protein>
    <submittedName>
        <fullName evidence="3">Invasion associated locus B family protein</fullName>
    </submittedName>
</protein>
<dbReference type="Gene3D" id="2.60.40.1880">
    <property type="entry name" value="Invasion associated locus B (IalB) protein"/>
    <property type="match status" value="1"/>
</dbReference>
<keyword evidence="4" id="KW-1185">Reference proteome</keyword>
<evidence type="ECO:0000256" key="2">
    <source>
        <dbReference type="SAM" id="SignalP"/>
    </source>
</evidence>
<gene>
    <name evidence="3" type="ORF">ACHFJ0_18035</name>
</gene>
<feature type="chain" id="PRO_5046088282" evidence="2">
    <location>
        <begin position="26"/>
        <end position="257"/>
    </location>
</feature>
<evidence type="ECO:0000313" key="3">
    <source>
        <dbReference type="EMBL" id="MFH5776143.1"/>
    </source>
</evidence>
<sequence>MANRTSAALLAAIFAIAGTAGGAMAQTAESPAPAAAPAAEATVPAAAPAEAPAAAAPAAAPATGPGGTVPEGTTPQVGQTYAKSTHGDWLLRCMKTESGQDPCELYQLLKDEHGSAVAEASILPMSGEVQAVVTFVAPLETDLQAGLGLQIDSGKAARYPFMLCAPVGCISRIGMTDAELAPMKRGSSATVSLLPFGAKKDQLVKLSLSLKGFTSGFDALVAANKDVPGGIPAPNGAPTPVPAPADPAAAPAPAPKP</sequence>
<reference evidence="3 4" key="1">
    <citation type="submission" date="2024-10" db="EMBL/GenBank/DDBJ databases">
        <title>Paracoccus drimophilus sp. nov., a novel bacterium from corn roots in Hunan.</title>
        <authorList>
            <person name="Li X."/>
        </authorList>
    </citation>
    <scope>NUCLEOTIDE SEQUENCE [LARGE SCALE GENOMIC DNA]</scope>
    <source>
        <strain evidence="3 4">NGMCC 1.201697</strain>
    </source>
</reference>
<proteinExistence type="predicted"/>
<dbReference type="RefSeq" id="WP_395135188.1">
    <property type="nucleotide sequence ID" value="NZ_JBIMPR010000015.1"/>
</dbReference>
<dbReference type="InterPro" id="IPR010642">
    <property type="entry name" value="Invasion_prot_B"/>
</dbReference>
<accession>A0ABW7LR14</accession>
<feature type="region of interest" description="Disordered" evidence="1">
    <location>
        <begin position="54"/>
        <end position="81"/>
    </location>
</feature>
<feature type="region of interest" description="Disordered" evidence="1">
    <location>
        <begin position="228"/>
        <end position="257"/>
    </location>
</feature>
<dbReference type="EMBL" id="JBIMPR010000015">
    <property type="protein sequence ID" value="MFH5776143.1"/>
    <property type="molecule type" value="Genomic_DNA"/>
</dbReference>
<feature type="compositionally biased region" description="Pro residues" evidence="1">
    <location>
        <begin position="235"/>
        <end position="257"/>
    </location>
</feature>
<dbReference type="Pfam" id="PF06776">
    <property type="entry name" value="IalB"/>
    <property type="match status" value="1"/>
</dbReference>
<dbReference type="InterPro" id="IPR038696">
    <property type="entry name" value="IalB_sf"/>
</dbReference>
<dbReference type="Proteomes" id="UP001609376">
    <property type="component" value="Unassembled WGS sequence"/>
</dbReference>
<evidence type="ECO:0000256" key="1">
    <source>
        <dbReference type="SAM" id="MobiDB-lite"/>
    </source>
</evidence>
<organism evidence="3 4">
    <name type="scientific">Paracoccus broussonetiae subsp. drimophilus</name>
    <dbReference type="NCBI Taxonomy" id="3373869"/>
    <lineage>
        <taxon>Bacteria</taxon>
        <taxon>Pseudomonadati</taxon>
        <taxon>Pseudomonadota</taxon>
        <taxon>Alphaproteobacteria</taxon>
        <taxon>Rhodobacterales</taxon>
        <taxon>Paracoccaceae</taxon>
        <taxon>Paracoccus</taxon>
        <taxon>Paracoccus broussonetiae</taxon>
    </lineage>
</organism>
<comment type="caution">
    <text evidence="3">The sequence shown here is derived from an EMBL/GenBank/DDBJ whole genome shotgun (WGS) entry which is preliminary data.</text>
</comment>